<organism evidence="1 2">
    <name type="scientific">Pedobacter flavus</name>
    <dbReference type="NCBI Taxonomy" id="3113906"/>
    <lineage>
        <taxon>Bacteria</taxon>
        <taxon>Pseudomonadati</taxon>
        <taxon>Bacteroidota</taxon>
        <taxon>Sphingobacteriia</taxon>
        <taxon>Sphingobacteriales</taxon>
        <taxon>Sphingobacteriaceae</taxon>
        <taxon>Pedobacter</taxon>
    </lineage>
</organism>
<name>A0ABU7H202_9SPHI</name>
<protein>
    <submittedName>
        <fullName evidence="1">DUF488 domain-containing protein</fullName>
    </submittedName>
</protein>
<comment type="caution">
    <text evidence="1">The sequence shown here is derived from an EMBL/GenBank/DDBJ whole genome shotgun (WGS) entry which is preliminary data.</text>
</comment>
<dbReference type="PANTHER" id="PTHR39337">
    <property type="entry name" value="BLR5642 PROTEIN"/>
    <property type="match status" value="1"/>
</dbReference>
<dbReference type="Pfam" id="PF04343">
    <property type="entry name" value="DUF488"/>
    <property type="match status" value="1"/>
</dbReference>
<dbReference type="InterPro" id="IPR007438">
    <property type="entry name" value="DUF488"/>
</dbReference>
<gene>
    <name evidence="1" type="ORF">VRU49_07910</name>
</gene>
<keyword evidence="2" id="KW-1185">Reference proteome</keyword>
<evidence type="ECO:0000313" key="1">
    <source>
        <dbReference type="EMBL" id="MEE1885342.1"/>
    </source>
</evidence>
<dbReference type="EMBL" id="JAZDQU010000002">
    <property type="protein sequence ID" value="MEE1885342.1"/>
    <property type="molecule type" value="Genomic_DNA"/>
</dbReference>
<evidence type="ECO:0000313" key="2">
    <source>
        <dbReference type="Proteomes" id="UP001337681"/>
    </source>
</evidence>
<proteinExistence type="predicted"/>
<reference evidence="1 2" key="1">
    <citation type="submission" date="2024-01" db="EMBL/GenBank/DDBJ databases">
        <title>Pedobacter sp. nov., isolated from oil-contaminated soil.</title>
        <authorList>
            <person name="Le N.T.T."/>
        </authorList>
    </citation>
    <scope>NUCLEOTIDE SEQUENCE [LARGE SCALE GENOMIC DNA]</scope>
    <source>
        <strain evidence="1 2">VNH31</strain>
    </source>
</reference>
<dbReference type="PANTHER" id="PTHR39337:SF1">
    <property type="entry name" value="BLR5642 PROTEIN"/>
    <property type="match status" value="1"/>
</dbReference>
<accession>A0ABU7H202</accession>
<dbReference type="Proteomes" id="UP001337681">
    <property type="component" value="Unassembled WGS sequence"/>
</dbReference>
<dbReference type="RefSeq" id="WP_330146241.1">
    <property type="nucleotide sequence ID" value="NZ_JAZDQU010000002.1"/>
</dbReference>
<sequence>MEKRKLYTLGYTLFQNGSIIDIESMLTTLKHFNVSHLIDVRSMPYSKQFPQCNADNLKVAAKHFSITYGHVPELGAKASPMQDVFSKASDIFFEDIFPISKSNRPENTELYAYEQIVDFQKFRKDEYFSEGIKRIERAYDNDYTLALMCSEKRPVDCHRFFFVSKKIEEKFGDWIEVHHITKNKLGEIVTVSSAEINKELSEVVFNKTEIKKLDVLNSSFFEPAKINNYFGSTVQDKVIDFCDRYWNLLHGWKMETKNQNNIEYD</sequence>